<name>A0A830HF38_9CHLO</name>
<evidence type="ECO:0000256" key="1">
    <source>
        <dbReference type="SAM" id="MobiDB-lite"/>
    </source>
</evidence>
<evidence type="ECO:0000313" key="3">
    <source>
        <dbReference type="Proteomes" id="UP000660262"/>
    </source>
</evidence>
<keyword evidence="3" id="KW-1185">Reference proteome</keyword>
<organism evidence="2 3">
    <name type="scientific">Pycnococcus provasolii</name>
    <dbReference type="NCBI Taxonomy" id="41880"/>
    <lineage>
        <taxon>Eukaryota</taxon>
        <taxon>Viridiplantae</taxon>
        <taxon>Chlorophyta</taxon>
        <taxon>Pseudoscourfieldiophyceae</taxon>
        <taxon>Pseudoscourfieldiales</taxon>
        <taxon>Pycnococcaceae</taxon>
        <taxon>Pycnococcus</taxon>
    </lineage>
</organism>
<sequence length="132" mass="14492">MRVAWTLCAPSASPAFTKVAQRCLLAPTTTHDARKHVAAMWRGKKGETVEITLDSSAYRRDSRLEILVRQRGGCGDDDDDNDDGRQDETSLPALDMLKEDDSIALTPGGARDALLRHDWIALVASARSCVRL</sequence>
<feature type="region of interest" description="Disordered" evidence="1">
    <location>
        <begin position="70"/>
        <end position="93"/>
    </location>
</feature>
<dbReference type="AlphaFoldDB" id="A0A830HF38"/>
<evidence type="ECO:0000313" key="2">
    <source>
        <dbReference type="EMBL" id="GHP05342.1"/>
    </source>
</evidence>
<comment type="caution">
    <text evidence="2">The sequence shown here is derived from an EMBL/GenBank/DDBJ whole genome shotgun (WGS) entry which is preliminary data.</text>
</comment>
<gene>
    <name evidence="2" type="ORF">PPROV_000409400</name>
</gene>
<dbReference type="EMBL" id="BNJQ01000010">
    <property type="protein sequence ID" value="GHP05342.1"/>
    <property type="molecule type" value="Genomic_DNA"/>
</dbReference>
<protein>
    <submittedName>
        <fullName evidence="2">Uncharacterized protein</fullName>
    </submittedName>
</protein>
<accession>A0A830HF38</accession>
<reference evidence="2" key="1">
    <citation type="submission" date="2020-10" db="EMBL/GenBank/DDBJ databases">
        <title>Unveiling of a novel bifunctional photoreceptor, Dualchrome1, isolated from a cosmopolitan green alga.</title>
        <authorList>
            <person name="Suzuki S."/>
            <person name="Kawachi M."/>
        </authorList>
    </citation>
    <scope>NUCLEOTIDE SEQUENCE</scope>
    <source>
        <strain evidence="2">NIES 2893</strain>
    </source>
</reference>
<proteinExistence type="predicted"/>
<dbReference type="Proteomes" id="UP000660262">
    <property type="component" value="Unassembled WGS sequence"/>
</dbReference>